<feature type="transmembrane region" description="Helical" evidence="1">
    <location>
        <begin position="517"/>
        <end position="534"/>
    </location>
</feature>
<comment type="caution">
    <text evidence="3">The sequence shown here is derived from an EMBL/GenBank/DDBJ whole genome shotgun (WGS) entry which is preliminary data.</text>
</comment>
<dbReference type="Proteomes" id="UP000244722">
    <property type="component" value="Unassembled WGS sequence"/>
</dbReference>
<dbReference type="PANTHER" id="PTHR35395:SF1">
    <property type="entry name" value="DUF6536 DOMAIN-CONTAINING PROTEIN"/>
    <property type="match status" value="1"/>
</dbReference>
<evidence type="ECO:0000256" key="1">
    <source>
        <dbReference type="SAM" id="Phobius"/>
    </source>
</evidence>
<keyword evidence="4" id="KW-1185">Reference proteome</keyword>
<dbReference type="EMBL" id="NESQ01000051">
    <property type="protein sequence ID" value="PUU81081.1"/>
    <property type="molecule type" value="Genomic_DNA"/>
</dbReference>
<dbReference type="AlphaFoldDB" id="A0A2T7A045"/>
<reference evidence="3 4" key="1">
    <citation type="submission" date="2017-04" db="EMBL/GenBank/DDBJ databases">
        <title>Draft genome sequence of Tuber borchii Vittad., a whitish edible truffle.</title>
        <authorList>
            <consortium name="DOE Joint Genome Institute"/>
            <person name="Murat C."/>
            <person name="Kuo A."/>
            <person name="Barry K.W."/>
            <person name="Clum A."/>
            <person name="Dockter R.B."/>
            <person name="Fauchery L."/>
            <person name="Iotti M."/>
            <person name="Kohler A."/>
            <person name="Labutti K."/>
            <person name="Lindquist E.A."/>
            <person name="Lipzen A."/>
            <person name="Ohm R.A."/>
            <person name="Wang M."/>
            <person name="Grigoriev I.V."/>
            <person name="Zambonelli A."/>
            <person name="Martin F.M."/>
        </authorList>
    </citation>
    <scope>NUCLEOTIDE SEQUENCE [LARGE SCALE GENOMIC DNA]</scope>
    <source>
        <strain evidence="3 4">Tbo3840</strain>
    </source>
</reference>
<keyword evidence="1" id="KW-1133">Transmembrane helix</keyword>
<feature type="transmembrane region" description="Helical" evidence="1">
    <location>
        <begin position="428"/>
        <end position="449"/>
    </location>
</feature>
<proteinExistence type="predicted"/>
<feature type="transmembrane region" description="Helical" evidence="1">
    <location>
        <begin position="169"/>
        <end position="186"/>
    </location>
</feature>
<name>A0A2T7A045_TUBBO</name>
<feature type="transmembrane region" description="Helical" evidence="1">
    <location>
        <begin position="198"/>
        <end position="215"/>
    </location>
</feature>
<dbReference type="OrthoDB" id="5429634at2759"/>
<feature type="transmembrane region" description="Helical" evidence="1">
    <location>
        <begin position="29"/>
        <end position="49"/>
    </location>
</feature>
<dbReference type="PANTHER" id="PTHR35395">
    <property type="entry name" value="DUF6536 DOMAIN-CONTAINING PROTEIN"/>
    <property type="match status" value="1"/>
</dbReference>
<keyword evidence="1" id="KW-0812">Transmembrane</keyword>
<dbReference type="Pfam" id="PF20163">
    <property type="entry name" value="DUF6536"/>
    <property type="match status" value="1"/>
</dbReference>
<feature type="transmembrane region" description="Helical" evidence="1">
    <location>
        <begin position="69"/>
        <end position="90"/>
    </location>
</feature>
<evidence type="ECO:0000313" key="3">
    <source>
        <dbReference type="EMBL" id="PUU81081.1"/>
    </source>
</evidence>
<sequence length="619" mass="68901">MSKFRTKLGKWTAVSLDDKNDDRGGGGGGFISSAIELLTLVSEFTLAQLHSFSSAWKPVWYTSWHTGVLSWAAAVAVVLLINVGLTIYVATKVEYKIERGTGPLYSGSCAKIKIIELWLQLGINVLSTLLLSGSNYTQQCLAAPTLSEIDAAHSRRRVRNLFRIKAERTFLWIAIGITSVPLHLLYNSAVYTPLATNYFFATAAYSNTTEYLLYIRNMTTEDEYTSSRYPPDSQDFQLLTSMLEEYNTSNPSYEDLTPSQCLNLYNTDFPSSYRNLFLITNHTSNSTSNDTLLRITKETWFQNMQTLWIGPPFTMGPLASEVERGEQVEVTRYKSEITKEKCKVQFSPGIMMAVISCSLIKACSMIMTVVRSREPPLVTLGNAIDSFLRIPDSTPIGICFADRRFIERDWKCGSGAGPKQWTQIGKSRWITCNLFCSVSIITTSVLLGIGIKQEGRYVSTEIKSLGFGKVNTISTANFSINNITKAGWFLFGHHHHILRVTSPCPGRRSKYQPQIPYTYVIPLMIVSALLHWLISQSIFLVRLDALDAFGELIPAITTVGGYSAAISSACHLGSADPQEIIGKKVAPSLGVRHLTFSSDQGVRKPVFGEVYTRTGREKK</sequence>
<keyword evidence="1" id="KW-0472">Membrane</keyword>
<evidence type="ECO:0000313" key="4">
    <source>
        <dbReference type="Proteomes" id="UP000244722"/>
    </source>
</evidence>
<evidence type="ECO:0000259" key="2">
    <source>
        <dbReference type="Pfam" id="PF20163"/>
    </source>
</evidence>
<accession>A0A2T7A045</accession>
<gene>
    <name evidence="3" type="ORF">B9Z19DRAFT_1168396</name>
</gene>
<dbReference type="InterPro" id="IPR046623">
    <property type="entry name" value="DUF6536"/>
</dbReference>
<protein>
    <recommendedName>
        <fullName evidence="2">DUF6536 domain-containing protein</fullName>
    </recommendedName>
</protein>
<dbReference type="STRING" id="42251.A0A2T7A045"/>
<feature type="domain" description="DUF6536" evidence="2">
    <location>
        <begin position="64"/>
        <end position="204"/>
    </location>
</feature>
<organism evidence="3 4">
    <name type="scientific">Tuber borchii</name>
    <name type="common">White truffle</name>
    <dbReference type="NCBI Taxonomy" id="42251"/>
    <lineage>
        <taxon>Eukaryota</taxon>
        <taxon>Fungi</taxon>
        <taxon>Dikarya</taxon>
        <taxon>Ascomycota</taxon>
        <taxon>Pezizomycotina</taxon>
        <taxon>Pezizomycetes</taxon>
        <taxon>Pezizales</taxon>
        <taxon>Tuberaceae</taxon>
        <taxon>Tuber</taxon>
    </lineage>
</organism>